<organism evidence="3 4">
    <name type="scientific">Saccharomycopsis crataegensis</name>
    <dbReference type="NCBI Taxonomy" id="43959"/>
    <lineage>
        <taxon>Eukaryota</taxon>
        <taxon>Fungi</taxon>
        <taxon>Dikarya</taxon>
        <taxon>Ascomycota</taxon>
        <taxon>Saccharomycotina</taxon>
        <taxon>Saccharomycetes</taxon>
        <taxon>Saccharomycopsidaceae</taxon>
        <taxon>Saccharomycopsis</taxon>
    </lineage>
</organism>
<dbReference type="GO" id="GO:0000981">
    <property type="term" value="F:DNA-binding transcription factor activity, RNA polymerase II-specific"/>
    <property type="evidence" value="ECO:0007669"/>
    <property type="project" value="TreeGrafter"/>
</dbReference>
<feature type="region of interest" description="Disordered" evidence="1">
    <location>
        <begin position="218"/>
        <end position="246"/>
    </location>
</feature>
<evidence type="ECO:0000256" key="1">
    <source>
        <dbReference type="SAM" id="MobiDB-lite"/>
    </source>
</evidence>
<dbReference type="InterPro" id="IPR052146">
    <property type="entry name" value="HOT1"/>
</dbReference>
<protein>
    <recommendedName>
        <fullName evidence="2">Transcription activator GCR1-like domain-containing protein</fullName>
    </recommendedName>
</protein>
<dbReference type="PANTHER" id="PTHR37784:SF2">
    <property type="entry name" value="HIGH-OSMOLARITY-INDUCED TRANSCRIPTION PROTEIN 1"/>
    <property type="match status" value="1"/>
</dbReference>
<evidence type="ECO:0000313" key="4">
    <source>
        <dbReference type="Proteomes" id="UP001360560"/>
    </source>
</evidence>
<keyword evidence="4" id="KW-1185">Reference proteome</keyword>
<dbReference type="InterPro" id="IPR022210">
    <property type="entry name" value="TF_GCR1-like"/>
</dbReference>
<dbReference type="AlphaFoldDB" id="A0AAV5QW32"/>
<dbReference type="EMBL" id="BTFZ01000020">
    <property type="protein sequence ID" value="GMM38921.1"/>
    <property type="molecule type" value="Genomic_DNA"/>
</dbReference>
<dbReference type="Pfam" id="PF12550">
    <property type="entry name" value="GCR1_C"/>
    <property type="match status" value="1"/>
</dbReference>
<dbReference type="GO" id="GO:0060963">
    <property type="term" value="P:positive regulation of ribosomal protein gene transcription by RNA polymerase II"/>
    <property type="evidence" value="ECO:0007669"/>
    <property type="project" value="TreeGrafter"/>
</dbReference>
<feature type="domain" description="Transcription activator GCR1-like" evidence="2">
    <location>
        <begin position="347"/>
        <end position="422"/>
    </location>
</feature>
<feature type="compositionally biased region" description="Low complexity" evidence="1">
    <location>
        <begin position="234"/>
        <end position="246"/>
    </location>
</feature>
<evidence type="ECO:0000259" key="2">
    <source>
        <dbReference type="Pfam" id="PF12550"/>
    </source>
</evidence>
<name>A0AAV5QW32_9ASCO</name>
<evidence type="ECO:0000313" key="3">
    <source>
        <dbReference type="EMBL" id="GMM38921.1"/>
    </source>
</evidence>
<dbReference type="GeneID" id="90076909"/>
<dbReference type="PANTHER" id="PTHR37784">
    <property type="entry name" value="PROTEIN MSN1"/>
    <property type="match status" value="1"/>
</dbReference>
<comment type="caution">
    <text evidence="3">The sequence shown here is derived from an EMBL/GenBank/DDBJ whole genome shotgun (WGS) entry which is preliminary data.</text>
</comment>
<accession>A0AAV5QW32</accession>
<sequence>MTDLITRSELLNFKKELLLESHDSHHQVIKLSRIVFRLVNLLNIHLENSPAFTKELLFIKNQLELDFSDSGLGNVPFKGDHRVQQQQPNQSAANDDYLNQLNEQVLGNINDLNNNLQNLENLFNESNIKSDRNDKQPPNIIDDMSFVKDPDITGDTNIDNRNSSNLNTNNNINDSVVDATNQTRNHAHASLSNILNSEQGNSTKNFILHRPYSKFDNPLEPSLAPKKNLNEVTPSSSNPSFAQSSANDQSSEAFRFSSEKIVPSVPISISGIVEANVLNSVSSSNLEDSGFPTEKLRKRKLDGNLEQHQQQISEKFICEGTSSIQLQSKKSKILKKAAVPLYNFARLDTVAGVLEEYFHGLDGYPSIKVLENQYNAKWRGGAKHSVSKQFSRRRNLYNATDRAMNEGGYSLQAIVDMLERARTFGNGEKVNKKSIHWLGCNLPKELLQFLNQDELKIHNNSRDHEQY</sequence>
<dbReference type="GO" id="GO:0000978">
    <property type="term" value="F:RNA polymerase II cis-regulatory region sequence-specific DNA binding"/>
    <property type="evidence" value="ECO:0007669"/>
    <property type="project" value="TreeGrafter"/>
</dbReference>
<dbReference type="Proteomes" id="UP001360560">
    <property type="component" value="Unassembled WGS sequence"/>
</dbReference>
<feature type="region of interest" description="Disordered" evidence="1">
    <location>
        <begin position="127"/>
        <end position="174"/>
    </location>
</feature>
<reference evidence="3 4" key="1">
    <citation type="journal article" date="2023" name="Elife">
        <title>Identification of key yeast species and microbe-microbe interactions impacting larval growth of Drosophila in the wild.</title>
        <authorList>
            <person name="Mure A."/>
            <person name="Sugiura Y."/>
            <person name="Maeda R."/>
            <person name="Honda K."/>
            <person name="Sakurai N."/>
            <person name="Takahashi Y."/>
            <person name="Watada M."/>
            <person name="Katoh T."/>
            <person name="Gotoh A."/>
            <person name="Gotoh Y."/>
            <person name="Taniguchi I."/>
            <person name="Nakamura K."/>
            <person name="Hayashi T."/>
            <person name="Katayama T."/>
            <person name="Uemura T."/>
            <person name="Hattori Y."/>
        </authorList>
    </citation>
    <scope>NUCLEOTIDE SEQUENCE [LARGE SCALE GENOMIC DNA]</scope>
    <source>
        <strain evidence="3 4">SC-9</strain>
    </source>
</reference>
<proteinExistence type="predicted"/>
<feature type="compositionally biased region" description="Low complexity" evidence="1">
    <location>
        <begin position="156"/>
        <end position="174"/>
    </location>
</feature>
<gene>
    <name evidence="3" type="ORF">DASC09_062600</name>
</gene>
<dbReference type="RefSeq" id="XP_064855916.1">
    <property type="nucleotide sequence ID" value="XM_064999844.1"/>
</dbReference>